<proteinExistence type="inferred from homology"/>
<evidence type="ECO:0000313" key="10">
    <source>
        <dbReference type="Ensembl" id="ENSOMEP00000003179.1"/>
    </source>
</evidence>
<evidence type="ECO:0000256" key="5">
    <source>
        <dbReference type="ARBA" id="ARBA00023186"/>
    </source>
</evidence>
<reference evidence="10" key="1">
    <citation type="submission" date="2025-08" db="UniProtKB">
        <authorList>
            <consortium name="Ensembl"/>
        </authorList>
    </citation>
    <scope>IDENTIFICATION</scope>
</reference>
<sequence>MFSFKLHSGKLQELSCPEQTIFMCFVILLLPRALMTSAACHGDWPLRAQPSSAPQSSQVEMEAERSSGGGGAGPRAAGSWRRLWALLLAVSSLPAATALVEGLYCGTEVCYDVLGVTREASKAEIARAYRQLARRYHPDRYKPEEPGAEESSHKKFLLIATAYETLKDEDSRRDYDYMLDHPEEYYQHYYAYYRRRLTPKVDVRVVILVTICAISIFQYYSWHSSYNEAINYLMTVPKYRIQATEIAKQQGLLNRTKEKGKNRRSKEEIREQEEEIVLFPYYLTSYMVWYVSWVYRFTICREEYGDEEKLYIIRRYMKMSQSQFDSLEENSKQTFLEKQLWIKEKFQAYKKDQEEEMKVKMATDPRMKRYRRWMKNEGPGRLTFMED</sequence>
<dbReference type="STRING" id="30732.ENSOMEP00000003179"/>
<comment type="similarity">
    <text evidence="6">Belongs to the DNAJC25 family.</text>
</comment>
<dbReference type="Ensembl" id="ENSOMET00000011244.1">
    <property type="protein sequence ID" value="ENSOMEP00000003179.1"/>
    <property type="gene ID" value="ENSOMEG00000004110.1"/>
</dbReference>
<evidence type="ECO:0000256" key="3">
    <source>
        <dbReference type="ARBA" id="ARBA00022989"/>
    </source>
</evidence>
<evidence type="ECO:0000256" key="2">
    <source>
        <dbReference type="ARBA" id="ARBA00022692"/>
    </source>
</evidence>
<keyword evidence="4" id="KW-0472">Membrane</keyword>
<keyword evidence="3" id="KW-1133">Transmembrane helix</keyword>
<evidence type="ECO:0000256" key="4">
    <source>
        <dbReference type="ARBA" id="ARBA00023136"/>
    </source>
</evidence>
<dbReference type="Pfam" id="PF00226">
    <property type="entry name" value="DnaJ"/>
    <property type="match status" value="1"/>
</dbReference>
<evidence type="ECO:0000256" key="6">
    <source>
        <dbReference type="ARBA" id="ARBA00024193"/>
    </source>
</evidence>
<evidence type="ECO:0000256" key="7">
    <source>
        <dbReference type="ARBA" id="ARBA00024246"/>
    </source>
</evidence>
<keyword evidence="11" id="KW-1185">Reference proteome</keyword>
<keyword evidence="2" id="KW-0812">Transmembrane</keyword>
<dbReference type="Gene3D" id="1.10.287.110">
    <property type="entry name" value="DnaJ domain"/>
    <property type="match status" value="1"/>
</dbReference>
<dbReference type="AlphaFoldDB" id="A0A3B3BDD1"/>
<reference evidence="10" key="2">
    <citation type="submission" date="2025-09" db="UniProtKB">
        <authorList>
            <consortium name="Ensembl"/>
        </authorList>
    </citation>
    <scope>IDENTIFICATION</scope>
</reference>
<dbReference type="PROSITE" id="PS50076">
    <property type="entry name" value="DNAJ_2"/>
    <property type="match status" value="1"/>
</dbReference>
<feature type="region of interest" description="Disordered" evidence="8">
    <location>
        <begin position="49"/>
        <end position="74"/>
    </location>
</feature>
<dbReference type="SUPFAM" id="SSF46565">
    <property type="entry name" value="Chaperone J-domain"/>
    <property type="match status" value="1"/>
</dbReference>
<evidence type="ECO:0000256" key="8">
    <source>
        <dbReference type="SAM" id="MobiDB-lite"/>
    </source>
</evidence>
<evidence type="ECO:0000259" key="9">
    <source>
        <dbReference type="PROSITE" id="PS50076"/>
    </source>
</evidence>
<dbReference type="OMA" id="TERWCWT"/>
<dbReference type="PRINTS" id="PR00625">
    <property type="entry name" value="JDOMAIN"/>
</dbReference>
<dbReference type="PANTHER" id="PTHR44176:SF1">
    <property type="entry name" value="DNAJ HOMOLOG SUBFAMILY C MEMBER 25"/>
    <property type="match status" value="1"/>
</dbReference>
<feature type="compositionally biased region" description="Low complexity" evidence="8">
    <location>
        <begin position="49"/>
        <end position="58"/>
    </location>
</feature>
<dbReference type="FunFam" id="1.10.287.110:FF:000036">
    <property type="entry name" value="dnaJ homolog subfamily C member 25"/>
    <property type="match status" value="1"/>
</dbReference>
<dbReference type="GeneTree" id="ENSGT00390000013355"/>
<accession>A0A3B3BDD1</accession>
<dbReference type="PaxDb" id="30732-ENSOMEP00000003179"/>
<evidence type="ECO:0000313" key="11">
    <source>
        <dbReference type="Proteomes" id="UP000261560"/>
    </source>
</evidence>
<dbReference type="GO" id="GO:0006457">
    <property type="term" value="P:protein folding"/>
    <property type="evidence" value="ECO:0007669"/>
    <property type="project" value="InterPro"/>
</dbReference>
<keyword evidence="5" id="KW-0143">Chaperone</keyword>
<feature type="domain" description="J" evidence="9">
    <location>
        <begin position="109"/>
        <end position="179"/>
    </location>
</feature>
<dbReference type="InterPro" id="IPR001623">
    <property type="entry name" value="DnaJ_domain"/>
</dbReference>
<dbReference type="InterPro" id="IPR036869">
    <property type="entry name" value="J_dom_sf"/>
</dbReference>
<evidence type="ECO:0000256" key="1">
    <source>
        <dbReference type="ARBA" id="ARBA00004141"/>
    </source>
</evidence>
<dbReference type="Proteomes" id="UP000261560">
    <property type="component" value="Unplaced"/>
</dbReference>
<dbReference type="PANTHER" id="PTHR44176">
    <property type="entry name" value="DNAJ HOMOLOG SUBFAMILY C MEMBER 25"/>
    <property type="match status" value="1"/>
</dbReference>
<dbReference type="GO" id="GO:0005789">
    <property type="term" value="C:endoplasmic reticulum membrane"/>
    <property type="evidence" value="ECO:0007669"/>
    <property type="project" value="TreeGrafter"/>
</dbReference>
<comment type="subcellular location">
    <subcellularLocation>
        <location evidence="1">Membrane</location>
        <topology evidence="1">Multi-pass membrane protein</topology>
    </subcellularLocation>
</comment>
<organism evidence="10 11">
    <name type="scientific">Oryzias melastigma</name>
    <name type="common">Marine medaka</name>
    <dbReference type="NCBI Taxonomy" id="30732"/>
    <lineage>
        <taxon>Eukaryota</taxon>
        <taxon>Metazoa</taxon>
        <taxon>Chordata</taxon>
        <taxon>Craniata</taxon>
        <taxon>Vertebrata</taxon>
        <taxon>Euteleostomi</taxon>
        <taxon>Actinopterygii</taxon>
        <taxon>Neopterygii</taxon>
        <taxon>Teleostei</taxon>
        <taxon>Neoteleostei</taxon>
        <taxon>Acanthomorphata</taxon>
        <taxon>Ovalentaria</taxon>
        <taxon>Atherinomorphae</taxon>
        <taxon>Beloniformes</taxon>
        <taxon>Adrianichthyidae</taxon>
        <taxon>Oryziinae</taxon>
        <taxon>Oryzias</taxon>
    </lineage>
</organism>
<dbReference type="CDD" id="cd06257">
    <property type="entry name" value="DnaJ"/>
    <property type="match status" value="1"/>
</dbReference>
<protein>
    <recommendedName>
        <fullName evidence="7">DnaJ homolog subfamily C member 25</fullName>
    </recommendedName>
</protein>
<name>A0A3B3BDD1_ORYME</name>
<dbReference type="SMART" id="SM00271">
    <property type="entry name" value="DnaJ"/>
    <property type="match status" value="1"/>
</dbReference>
<dbReference type="InterPro" id="IPR044632">
    <property type="entry name" value="DNAJC25-like"/>
</dbReference>